<feature type="domain" description="RRM" evidence="3">
    <location>
        <begin position="164"/>
        <end position="244"/>
    </location>
</feature>
<dbReference type="Gene3D" id="3.30.70.330">
    <property type="match status" value="2"/>
</dbReference>
<dbReference type="Proteomes" id="UP001652623">
    <property type="component" value="Chromosome 1"/>
</dbReference>
<dbReference type="Pfam" id="PF00076">
    <property type="entry name" value="RRM_1"/>
    <property type="match status" value="2"/>
</dbReference>
<evidence type="ECO:0000256" key="1">
    <source>
        <dbReference type="ARBA" id="ARBA00022884"/>
    </source>
</evidence>
<dbReference type="InterPro" id="IPR050502">
    <property type="entry name" value="Euk_RNA-bind_prot"/>
</dbReference>
<sequence length="326" mass="37052">MRHANGISKRFGFVCFSTPEEAKKALHTFNGSVLEGRSLYVAFALNKEDCKMDQSDLNHTVFRPTSPVYNSFIPDSSFYSLPNSPLMNVGLEFPFVQNYQHHLSTSGQLMRQIRQNNTGNQSFQQNAGDPFIALYTGTRQSRIAFSDLGTEELPSYDNLSKILASFASRGINARETVSLFDFGESKLQKHFGARGKLISVRVMCHANGISRRFGFVCFSTLEEAKKVLRTFSEGTSLYVAFDQRKEDCNMNQRDKYSFTPYFSFYSLPNSPLIDVGMECPLVQNYQHHLSTIDIPMRETKQSNTGNQSFQQNACAIFLSYVKRWSH</sequence>
<dbReference type="GeneID" id="112490091"/>
<protein>
    <submittedName>
        <fullName evidence="5">Polyadenylate-binding protein, cytoplasmic and nuclear isoform X1</fullName>
    </submittedName>
</protein>
<dbReference type="PANTHER" id="PTHR48025">
    <property type="entry name" value="OS02G0815200 PROTEIN"/>
    <property type="match status" value="1"/>
</dbReference>
<name>A0ABM4A353_ZIZJJ</name>
<evidence type="ECO:0000313" key="5">
    <source>
        <dbReference type="RefSeq" id="XP_060671168.1"/>
    </source>
</evidence>
<reference evidence="5" key="1">
    <citation type="submission" date="2025-08" db="UniProtKB">
        <authorList>
            <consortium name="RefSeq"/>
        </authorList>
    </citation>
    <scope>IDENTIFICATION</scope>
    <source>
        <tissue evidence="5">Seedling</tissue>
    </source>
</reference>
<evidence type="ECO:0000313" key="4">
    <source>
        <dbReference type="Proteomes" id="UP001652623"/>
    </source>
</evidence>
<dbReference type="PROSITE" id="PS50102">
    <property type="entry name" value="RRM"/>
    <property type="match status" value="2"/>
</dbReference>
<dbReference type="InterPro" id="IPR012677">
    <property type="entry name" value="Nucleotide-bd_a/b_plait_sf"/>
</dbReference>
<dbReference type="InterPro" id="IPR035979">
    <property type="entry name" value="RBD_domain_sf"/>
</dbReference>
<accession>A0ABM4A353</accession>
<keyword evidence="1 2" id="KW-0694">RNA-binding</keyword>
<dbReference type="InterPro" id="IPR000504">
    <property type="entry name" value="RRM_dom"/>
</dbReference>
<feature type="domain" description="RRM" evidence="3">
    <location>
        <begin position="1"/>
        <end position="46"/>
    </location>
</feature>
<dbReference type="PANTHER" id="PTHR48025:SF1">
    <property type="entry name" value="RRM DOMAIN-CONTAINING PROTEIN"/>
    <property type="match status" value="1"/>
</dbReference>
<evidence type="ECO:0000259" key="3">
    <source>
        <dbReference type="PROSITE" id="PS50102"/>
    </source>
</evidence>
<dbReference type="SUPFAM" id="SSF54928">
    <property type="entry name" value="RNA-binding domain, RBD"/>
    <property type="match status" value="2"/>
</dbReference>
<evidence type="ECO:0000256" key="2">
    <source>
        <dbReference type="PROSITE-ProRule" id="PRU00176"/>
    </source>
</evidence>
<gene>
    <name evidence="5" type="primary">LOC112490091</name>
</gene>
<proteinExistence type="predicted"/>
<organism evidence="4 5">
    <name type="scientific">Ziziphus jujuba</name>
    <name type="common">Chinese jujube</name>
    <name type="synonym">Ziziphus sativa</name>
    <dbReference type="NCBI Taxonomy" id="326968"/>
    <lineage>
        <taxon>Eukaryota</taxon>
        <taxon>Viridiplantae</taxon>
        <taxon>Streptophyta</taxon>
        <taxon>Embryophyta</taxon>
        <taxon>Tracheophyta</taxon>
        <taxon>Spermatophyta</taxon>
        <taxon>Magnoliopsida</taxon>
        <taxon>eudicotyledons</taxon>
        <taxon>Gunneridae</taxon>
        <taxon>Pentapetalae</taxon>
        <taxon>rosids</taxon>
        <taxon>fabids</taxon>
        <taxon>Rosales</taxon>
        <taxon>Rhamnaceae</taxon>
        <taxon>Paliureae</taxon>
        <taxon>Ziziphus</taxon>
    </lineage>
</organism>
<dbReference type="SMART" id="SM00360">
    <property type="entry name" value="RRM"/>
    <property type="match status" value="1"/>
</dbReference>
<dbReference type="RefSeq" id="XP_060671168.1">
    <property type="nucleotide sequence ID" value="XM_060815185.1"/>
</dbReference>
<keyword evidence="4" id="KW-1185">Reference proteome</keyword>